<keyword evidence="2" id="KW-1185">Reference proteome</keyword>
<dbReference type="PANTHER" id="PTHR43558">
    <property type="entry name" value="REDUCTASE, PUTATIVE (AFU_ORTHOLOGUE AFUA_3G10540)-RELATED"/>
    <property type="match status" value="1"/>
</dbReference>
<gene>
    <name evidence="1" type="ORF">AAF712_014657</name>
</gene>
<accession>A0ABR2ZAI0</accession>
<reference evidence="1 2" key="1">
    <citation type="submission" date="2024-05" db="EMBL/GenBank/DDBJ databases">
        <title>A draft genome resource for the thread blight pathogen Marasmius tenuissimus strain MS-2.</title>
        <authorList>
            <person name="Yulfo-Soto G.E."/>
            <person name="Baruah I.K."/>
            <person name="Amoako-Attah I."/>
            <person name="Bukari Y."/>
            <person name="Meinhardt L.W."/>
            <person name="Bailey B.A."/>
            <person name="Cohen S.P."/>
        </authorList>
    </citation>
    <scope>NUCLEOTIDE SEQUENCE [LARGE SCALE GENOMIC DNA]</scope>
    <source>
        <strain evidence="1 2">MS-2</strain>
    </source>
</reference>
<name>A0ABR2ZAI0_9AGAR</name>
<sequence>MSEQSLRDFVFGTLSRWKTSQRDIQASPESVEISSVDWMAGLSREAGEEPERDLRALDRLAQAHGFREPAQLGSLWTWQRFPFTIRQAGLKSLRRQRPYDGGIGTGFQHAELIGDLDQWIPKNESYLRLLSRKLNVERTQESKPWTFGLVHLAQLSGVLSQPYNVSMKRLEIYRPASLAGFCILGGKRGDKIHVQPSQEAFVSSWSRNTGDVLDGLNWSNVFVAGGSVLGTLITPEVDNGVTHNEDKWVGSDIDLYIWGLSVHEANAKIEHVSQIYRTNLPEGAPFIAARNSQTITLYSCWPTKRVQIVLKLVANPREVLLNFDLDPCTVGYDGSNVWMLPRFVRALETGYTAFTMDLLRGHYLEDRKATRDERVFKYANKGFGIRITPSYLSACGGPDVEDLLKSISEKSRLWTSHFIEFQEYWKFFNILETASDEESSIPEYSYSQLYMKAAIPPGGSLSSFTLFMRHVALWEQAVLGKIRIRDGLQIKTKEEDEELYYDTETP</sequence>
<evidence type="ECO:0000313" key="1">
    <source>
        <dbReference type="EMBL" id="KAL0058656.1"/>
    </source>
</evidence>
<dbReference type="EMBL" id="JBBXMP010000289">
    <property type="protein sequence ID" value="KAL0058656.1"/>
    <property type="molecule type" value="Genomic_DNA"/>
</dbReference>
<organism evidence="1 2">
    <name type="scientific">Marasmius tenuissimus</name>
    <dbReference type="NCBI Taxonomy" id="585030"/>
    <lineage>
        <taxon>Eukaryota</taxon>
        <taxon>Fungi</taxon>
        <taxon>Dikarya</taxon>
        <taxon>Basidiomycota</taxon>
        <taxon>Agaricomycotina</taxon>
        <taxon>Agaricomycetes</taxon>
        <taxon>Agaricomycetidae</taxon>
        <taxon>Agaricales</taxon>
        <taxon>Marasmiineae</taxon>
        <taxon>Marasmiaceae</taxon>
        <taxon>Marasmius</taxon>
    </lineage>
</organism>
<dbReference type="PANTHER" id="PTHR43558:SF6">
    <property type="entry name" value="REDUCTASE, PUTATIVE (AFU_ORTHOLOGUE AFUA_3G10540)-RELATED"/>
    <property type="match status" value="1"/>
</dbReference>
<proteinExistence type="predicted"/>
<protein>
    <submittedName>
        <fullName evidence="1">Uncharacterized protein</fullName>
    </submittedName>
</protein>
<dbReference type="Proteomes" id="UP001437256">
    <property type="component" value="Unassembled WGS sequence"/>
</dbReference>
<comment type="caution">
    <text evidence="1">The sequence shown here is derived from an EMBL/GenBank/DDBJ whole genome shotgun (WGS) entry which is preliminary data.</text>
</comment>
<dbReference type="InterPro" id="IPR053354">
    <property type="entry name" value="MGDG_epimerase"/>
</dbReference>
<evidence type="ECO:0000313" key="2">
    <source>
        <dbReference type="Proteomes" id="UP001437256"/>
    </source>
</evidence>